<dbReference type="EMBL" id="AHYT01000001">
    <property type="protein sequence ID" value="EOT30721.1"/>
    <property type="molecule type" value="Genomic_DNA"/>
</dbReference>
<dbReference type="SMART" id="SM00495">
    <property type="entry name" value="ChtBD3"/>
    <property type="match status" value="2"/>
</dbReference>
<evidence type="ECO:0000313" key="5">
    <source>
        <dbReference type="Proteomes" id="UP000014136"/>
    </source>
</evidence>
<dbReference type="OrthoDB" id="9775889at2"/>
<sequence>MNQFAQKVQLGRMSMWSANRDRKSNPDYLPTALVSDIYSGVEQENQAFAQQLQKNLTGKIAESAKLVTASDITKDELQKPDDPATSPYPIWSKEGVYLAQTKIVWRHNVYEAKWWTKGDAPDSPILRAEEPPWQLLGPVLPGEKPLPQLTLPEETYPKWAEETIYKAGQRVMFEGIAYEAKWWNKNENPEVALTNFETSAWKALSQEEIKTILEEK</sequence>
<dbReference type="HOGENOM" id="CLU_1276040_0_0_9"/>
<evidence type="ECO:0000256" key="2">
    <source>
        <dbReference type="ARBA" id="ARBA00023326"/>
    </source>
</evidence>
<keyword evidence="5" id="KW-1185">Reference proteome</keyword>
<name>S0JUR8_9ENTE</name>
<dbReference type="Gene3D" id="3.20.20.80">
    <property type="entry name" value="Glycosidases"/>
    <property type="match status" value="1"/>
</dbReference>
<feature type="domain" description="Chitin-binding type-3" evidence="3">
    <location>
        <begin position="88"/>
        <end position="136"/>
    </location>
</feature>
<feature type="domain" description="Chitin-binding type-3" evidence="3">
    <location>
        <begin position="156"/>
        <end position="204"/>
    </location>
</feature>
<evidence type="ECO:0000256" key="1">
    <source>
        <dbReference type="ARBA" id="ARBA00022801"/>
    </source>
</evidence>
<comment type="caution">
    <text evidence="4">The sequence shown here is derived from an EMBL/GenBank/DDBJ whole genome shotgun (WGS) entry which is preliminary data.</text>
</comment>
<dbReference type="Gene3D" id="2.10.10.20">
    <property type="entry name" value="Carbohydrate-binding module superfamily 5/12"/>
    <property type="match status" value="2"/>
</dbReference>
<dbReference type="RefSeq" id="WP_016174236.1">
    <property type="nucleotide sequence ID" value="NZ_KE136389.1"/>
</dbReference>
<dbReference type="AlphaFoldDB" id="S0JUR8"/>
<organism evidence="4 5">
    <name type="scientific">Enterococcus saccharolyticus subsp. saccharolyticus ATCC 43076</name>
    <dbReference type="NCBI Taxonomy" id="1139996"/>
    <lineage>
        <taxon>Bacteria</taxon>
        <taxon>Bacillati</taxon>
        <taxon>Bacillota</taxon>
        <taxon>Bacilli</taxon>
        <taxon>Lactobacillales</taxon>
        <taxon>Enterococcaceae</taxon>
        <taxon>Enterococcus</taxon>
    </lineage>
</organism>
<dbReference type="Proteomes" id="UP000014136">
    <property type="component" value="Unassembled WGS sequence"/>
</dbReference>
<protein>
    <recommendedName>
        <fullName evidence="3">Chitin-binding type-3 domain-containing protein</fullName>
    </recommendedName>
</protein>
<gene>
    <name evidence="4" type="ORF">OMQ_00425</name>
</gene>
<keyword evidence="1" id="KW-0378">Hydrolase</keyword>
<dbReference type="CDD" id="cd12215">
    <property type="entry name" value="ChiC_BD"/>
    <property type="match status" value="2"/>
</dbReference>
<dbReference type="InterPro" id="IPR003610">
    <property type="entry name" value="CBM5/12"/>
</dbReference>
<dbReference type="GO" id="GO:0005576">
    <property type="term" value="C:extracellular region"/>
    <property type="evidence" value="ECO:0007669"/>
    <property type="project" value="InterPro"/>
</dbReference>
<keyword evidence="2" id="KW-0119">Carbohydrate metabolism</keyword>
<reference evidence="4 5" key="1">
    <citation type="submission" date="2013-03" db="EMBL/GenBank/DDBJ databases">
        <title>The Genome Sequence of Enterococcus saccharolyticus ATCC_43076 (Illumina only assembly).</title>
        <authorList>
            <consortium name="The Broad Institute Genomics Platform"/>
            <consortium name="The Broad Institute Genome Sequencing Center for Infectious Disease"/>
            <person name="Earl A."/>
            <person name="Russ C."/>
            <person name="Gilmore M."/>
            <person name="Surin D."/>
            <person name="Walker B."/>
            <person name="Young S."/>
            <person name="Zeng Q."/>
            <person name="Gargeya S."/>
            <person name="Fitzgerald M."/>
            <person name="Haas B."/>
            <person name="Abouelleil A."/>
            <person name="Allen A.W."/>
            <person name="Alvarado L."/>
            <person name="Arachchi H.M."/>
            <person name="Berlin A.M."/>
            <person name="Chapman S.B."/>
            <person name="Gainer-Dewar J."/>
            <person name="Goldberg J."/>
            <person name="Griggs A."/>
            <person name="Gujja S."/>
            <person name="Hansen M."/>
            <person name="Howarth C."/>
            <person name="Imamovic A."/>
            <person name="Ireland A."/>
            <person name="Larimer J."/>
            <person name="McCowan C."/>
            <person name="Murphy C."/>
            <person name="Pearson M."/>
            <person name="Poon T.W."/>
            <person name="Priest M."/>
            <person name="Roberts A."/>
            <person name="Saif S."/>
            <person name="Shea T."/>
            <person name="Sisk P."/>
            <person name="Sykes S."/>
            <person name="Wortman J."/>
            <person name="Nusbaum C."/>
            <person name="Birren B."/>
        </authorList>
    </citation>
    <scope>NUCLEOTIDE SEQUENCE [LARGE SCALE GENOMIC DNA]</scope>
    <source>
        <strain evidence="4 5">ATCC 43076</strain>
    </source>
</reference>
<accession>S0JUR8</accession>
<dbReference type="SUPFAM" id="SSF51055">
    <property type="entry name" value="Carbohydrate binding domain"/>
    <property type="match status" value="2"/>
</dbReference>
<evidence type="ECO:0000313" key="4">
    <source>
        <dbReference type="EMBL" id="EOT30721.1"/>
    </source>
</evidence>
<dbReference type="STRING" id="41997.RV16_GL002491"/>
<dbReference type="Pfam" id="PF02839">
    <property type="entry name" value="CBM_5_12"/>
    <property type="match status" value="1"/>
</dbReference>
<dbReference type="GO" id="GO:0004553">
    <property type="term" value="F:hydrolase activity, hydrolyzing O-glycosyl compounds"/>
    <property type="evidence" value="ECO:0007669"/>
    <property type="project" value="InterPro"/>
</dbReference>
<proteinExistence type="predicted"/>
<dbReference type="GO" id="GO:0030246">
    <property type="term" value="F:carbohydrate binding"/>
    <property type="evidence" value="ECO:0007669"/>
    <property type="project" value="InterPro"/>
</dbReference>
<dbReference type="eggNOG" id="COG3979">
    <property type="taxonomic scope" value="Bacteria"/>
</dbReference>
<dbReference type="PATRIC" id="fig|1139996.3.peg.418"/>
<keyword evidence="2" id="KW-0624">Polysaccharide degradation</keyword>
<dbReference type="InterPro" id="IPR036573">
    <property type="entry name" value="CBM_sf_5/12"/>
</dbReference>
<evidence type="ECO:0000259" key="3">
    <source>
        <dbReference type="SMART" id="SM00495"/>
    </source>
</evidence>
<dbReference type="GO" id="GO:0000272">
    <property type="term" value="P:polysaccharide catabolic process"/>
    <property type="evidence" value="ECO:0007669"/>
    <property type="project" value="UniProtKB-KW"/>
</dbReference>